<name>A0A1I2FT23_9BACT</name>
<gene>
    <name evidence="8" type="ORF">SAMN04488541_101547</name>
</gene>
<dbReference type="InterPro" id="IPR007267">
    <property type="entry name" value="GtrA_DPMS_TM"/>
</dbReference>
<dbReference type="EMBL" id="FONY01000015">
    <property type="protein sequence ID" value="SFF08465.1"/>
    <property type="molecule type" value="Genomic_DNA"/>
</dbReference>
<feature type="transmembrane region" description="Helical" evidence="6">
    <location>
        <begin position="42"/>
        <end position="59"/>
    </location>
</feature>
<sequence>MSEISITILVKFIKFIVVGVNGMIVDFTATYFVKDKLQWNKYIANTIGFFMGATNVYFINRVLTFESNNQDVFIEYSKFISIYAIGLIINNLVVYLVHGKLNIKFYIAKLIAIGITAFWNFFANYYFTFN</sequence>
<dbReference type="PANTHER" id="PTHR38459:SF1">
    <property type="entry name" value="PROPHAGE BACTOPRENOL-LINKED GLUCOSE TRANSLOCASE HOMOLOG"/>
    <property type="match status" value="1"/>
</dbReference>
<evidence type="ECO:0000256" key="5">
    <source>
        <dbReference type="ARBA" id="ARBA00023136"/>
    </source>
</evidence>
<keyword evidence="9" id="KW-1185">Reference proteome</keyword>
<keyword evidence="4 6" id="KW-1133">Transmembrane helix</keyword>
<feature type="transmembrane region" description="Helical" evidence="6">
    <location>
        <begin position="79"/>
        <end position="98"/>
    </location>
</feature>
<evidence type="ECO:0000259" key="7">
    <source>
        <dbReference type="Pfam" id="PF04138"/>
    </source>
</evidence>
<evidence type="ECO:0000256" key="1">
    <source>
        <dbReference type="ARBA" id="ARBA00004141"/>
    </source>
</evidence>
<dbReference type="GO" id="GO:0005886">
    <property type="term" value="C:plasma membrane"/>
    <property type="evidence" value="ECO:0007669"/>
    <property type="project" value="TreeGrafter"/>
</dbReference>
<feature type="domain" description="GtrA/DPMS transmembrane" evidence="7">
    <location>
        <begin position="14"/>
        <end position="129"/>
    </location>
</feature>
<dbReference type="AlphaFoldDB" id="A0A1I2FT23"/>
<evidence type="ECO:0000256" key="3">
    <source>
        <dbReference type="ARBA" id="ARBA00022692"/>
    </source>
</evidence>
<proteinExistence type="inferred from homology"/>
<reference evidence="9" key="1">
    <citation type="submission" date="2016-10" db="EMBL/GenBank/DDBJ databases">
        <authorList>
            <person name="Varghese N."/>
            <person name="Submissions S."/>
        </authorList>
    </citation>
    <scope>NUCLEOTIDE SEQUENCE [LARGE SCALE GENOMIC DNA]</scope>
    <source>
        <strain>GEY</strain>
        <strain evidence="9">DSM 9560</strain>
    </source>
</reference>
<keyword evidence="5 6" id="KW-0472">Membrane</keyword>
<comment type="subcellular location">
    <subcellularLocation>
        <location evidence="1">Membrane</location>
        <topology evidence="1">Multi-pass membrane protein</topology>
    </subcellularLocation>
</comment>
<feature type="transmembrane region" description="Helical" evidence="6">
    <location>
        <begin position="105"/>
        <end position="127"/>
    </location>
</feature>
<evidence type="ECO:0000256" key="4">
    <source>
        <dbReference type="ARBA" id="ARBA00022989"/>
    </source>
</evidence>
<dbReference type="Pfam" id="PF04138">
    <property type="entry name" value="GtrA_DPMS_TM"/>
    <property type="match status" value="1"/>
</dbReference>
<dbReference type="RefSeq" id="WP_221407659.1">
    <property type="nucleotide sequence ID" value="NZ_FONY01000015.1"/>
</dbReference>
<evidence type="ECO:0000313" key="9">
    <source>
        <dbReference type="Proteomes" id="UP000199513"/>
    </source>
</evidence>
<feature type="transmembrane region" description="Helical" evidence="6">
    <location>
        <begin position="12"/>
        <end position="33"/>
    </location>
</feature>
<comment type="similarity">
    <text evidence="2">Belongs to the GtrA family.</text>
</comment>
<dbReference type="Proteomes" id="UP000199513">
    <property type="component" value="Unassembled WGS sequence"/>
</dbReference>
<keyword evidence="3 6" id="KW-0812">Transmembrane</keyword>
<dbReference type="STRING" id="1003.SAMN04488541_101547"/>
<accession>A0A1I2FT23</accession>
<organism evidence="8 9">
    <name type="scientific">Thermoflexibacter ruber</name>
    <dbReference type="NCBI Taxonomy" id="1003"/>
    <lineage>
        <taxon>Bacteria</taxon>
        <taxon>Pseudomonadati</taxon>
        <taxon>Bacteroidota</taxon>
        <taxon>Cytophagia</taxon>
        <taxon>Cytophagales</taxon>
        <taxon>Thermoflexibacteraceae</taxon>
        <taxon>Thermoflexibacter</taxon>
    </lineage>
</organism>
<protein>
    <submittedName>
        <fullName evidence="8">Putative flippase GtrA (Transmembrane translocase of bactoprenol-linked glucose)</fullName>
    </submittedName>
</protein>
<dbReference type="GO" id="GO:0000271">
    <property type="term" value="P:polysaccharide biosynthetic process"/>
    <property type="evidence" value="ECO:0007669"/>
    <property type="project" value="InterPro"/>
</dbReference>
<evidence type="ECO:0000256" key="6">
    <source>
        <dbReference type="SAM" id="Phobius"/>
    </source>
</evidence>
<evidence type="ECO:0000313" key="8">
    <source>
        <dbReference type="EMBL" id="SFF08465.1"/>
    </source>
</evidence>
<dbReference type="InterPro" id="IPR051401">
    <property type="entry name" value="GtrA_CellWall_Glycosyl"/>
</dbReference>
<dbReference type="PANTHER" id="PTHR38459">
    <property type="entry name" value="PROPHAGE BACTOPRENOL-LINKED GLUCOSE TRANSLOCASE HOMOLOG"/>
    <property type="match status" value="1"/>
</dbReference>
<evidence type="ECO:0000256" key="2">
    <source>
        <dbReference type="ARBA" id="ARBA00009399"/>
    </source>
</evidence>